<comment type="caution">
    <text evidence="1">The sequence shown here is derived from an EMBL/GenBank/DDBJ whole genome shotgun (WGS) entry which is preliminary data.</text>
</comment>
<organism evidence="1 2">
    <name type="scientific">Sclerotinia nivalis</name>
    <dbReference type="NCBI Taxonomy" id="352851"/>
    <lineage>
        <taxon>Eukaryota</taxon>
        <taxon>Fungi</taxon>
        <taxon>Dikarya</taxon>
        <taxon>Ascomycota</taxon>
        <taxon>Pezizomycotina</taxon>
        <taxon>Leotiomycetes</taxon>
        <taxon>Helotiales</taxon>
        <taxon>Sclerotiniaceae</taxon>
        <taxon>Sclerotinia</taxon>
    </lineage>
</organism>
<proteinExistence type="predicted"/>
<sequence length="143" mass="15864">KEHRKFWNSNHSLLFSTGPKPPGPCRQNLHRREMWRSLNSSPHRKVTAALPNSKFQSSSVLHVLKSTKDLPLSNRILILADPPSTAASRIWAYDASQGLSQLIVISAIGSQDSANLSPQNHFLLSGLICMQNPADENPLLLLH</sequence>
<evidence type="ECO:0000313" key="2">
    <source>
        <dbReference type="Proteomes" id="UP001152300"/>
    </source>
</evidence>
<keyword evidence="2" id="KW-1185">Reference proteome</keyword>
<accession>A0A9X0AZI0</accession>
<dbReference type="Proteomes" id="UP001152300">
    <property type="component" value="Unassembled WGS sequence"/>
</dbReference>
<reference evidence="1" key="1">
    <citation type="submission" date="2022-11" db="EMBL/GenBank/DDBJ databases">
        <title>Genome Resource of Sclerotinia nivalis Strain SnTB1, a Plant Pathogen Isolated from American Ginseng.</title>
        <authorList>
            <person name="Fan S."/>
        </authorList>
    </citation>
    <scope>NUCLEOTIDE SEQUENCE</scope>
    <source>
        <strain evidence="1">SnTB1</strain>
    </source>
</reference>
<gene>
    <name evidence="1" type="ORF">OCU04_002125</name>
</gene>
<dbReference type="AlphaFoldDB" id="A0A9X0AZI0"/>
<evidence type="ECO:0000313" key="1">
    <source>
        <dbReference type="EMBL" id="KAJ8071811.1"/>
    </source>
</evidence>
<name>A0A9X0AZI0_9HELO</name>
<feature type="non-terminal residue" evidence="1">
    <location>
        <position position="1"/>
    </location>
</feature>
<protein>
    <submittedName>
        <fullName evidence="1">Uncharacterized protein</fullName>
    </submittedName>
</protein>
<dbReference type="EMBL" id="JAPEIS010000001">
    <property type="protein sequence ID" value="KAJ8071811.1"/>
    <property type="molecule type" value="Genomic_DNA"/>
</dbReference>